<reference evidence="2 3" key="1">
    <citation type="submission" date="2020-07" db="EMBL/GenBank/DDBJ databases">
        <title>Sequencing the genomes of 1000 actinobacteria strains.</title>
        <authorList>
            <person name="Klenk H.-P."/>
        </authorList>
    </citation>
    <scope>NUCLEOTIDE SEQUENCE [LARGE SCALE GENOMIC DNA]</scope>
    <source>
        <strain evidence="2 3">DSM 19970</strain>
    </source>
</reference>
<gene>
    <name evidence="2" type="ORF">BKA03_000359</name>
</gene>
<evidence type="ECO:0000256" key="1">
    <source>
        <dbReference type="SAM" id="MobiDB-lite"/>
    </source>
</evidence>
<protein>
    <submittedName>
        <fullName evidence="2">Uncharacterized protein</fullName>
    </submittedName>
</protein>
<proteinExistence type="predicted"/>
<organism evidence="2 3">
    <name type="scientific">Demequina lutea</name>
    <dbReference type="NCBI Taxonomy" id="431489"/>
    <lineage>
        <taxon>Bacteria</taxon>
        <taxon>Bacillati</taxon>
        <taxon>Actinomycetota</taxon>
        <taxon>Actinomycetes</taxon>
        <taxon>Micrococcales</taxon>
        <taxon>Demequinaceae</taxon>
        <taxon>Demequina</taxon>
    </lineage>
</organism>
<keyword evidence="3" id="KW-1185">Reference proteome</keyword>
<dbReference type="AlphaFoldDB" id="A0A7Y9Z9Z5"/>
<accession>A0A7Y9Z9Z5</accession>
<feature type="compositionally biased region" description="Basic and acidic residues" evidence="1">
    <location>
        <begin position="1"/>
        <end position="27"/>
    </location>
</feature>
<evidence type="ECO:0000313" key="2">
    <source>
        <dbReference type="EMBL" id="NYI40240.1"/>
    </source>
</evidence>
<dbReference type="EMBL" id="JACBZO010000001">
    <property type="protein sequence ID" value="NYI40240.1"/>
    <property type="molecule type" value="Genomic_DNA"/>
</dbReference>
<name>A0A7Y9Z9Z5_9MICO</name>
<feature type="region of interest" description="Disordered" evidence="1">
    <location>
        <begin position="1"/>
        <end position="76"/>
    </location>
</feature>
<dbReference type="OrthoDB" id="5146972at2"/>
<feature type="compositionally biased region" description="Polar residues" evidence="1">
    <location>
        <begin position="58"/>
        <end position="68"/>
    </location>
</feature>
<dbReference type="Proteomes" id="UP000547973">
    <property type="component" value="Unassembled WGS sequence"/>
</dbReference>
<dbReference type="RefSeq" id="WP_062074779.1">
    <property type="nucleotide sequence ID" value="NZ_BBRC01000004.1"/>
</dbReference>
<sequence length="76" mass="8489">MTENEHHEHHDQDKPVDVDNAADHRPESAGAPTWQNESRGEKGTDQNPDAKLPPAAQVQKQQRSQGMNHSGWEGKN</sequence>
<evidence type="ECO:0000313" key="3">
    <source>
        <dbReference type="Proteomes" id="UP000547973"/>
    </source>
</evidence>
<comment type="caution">
    <text evidence="2">The sequence shown here is derived from an EMBL/GenBank/DDBJ whole genome shotgun (WGS) entry which is preliminary data.</text>
</comment>